<feature type="repeat" description="WD" evidence="6">
    <location>
        <begin position="330"/>
        <end position="371"/>
    </location>
</feature>
<dbReference type="KEGG" id="crq:GCK72_014291"/>
<reference evidence="9" key="1">
    <citation type="submission" date="2007-07" db="EMBL/GenBank/DDBJ databases">
        <title>PCAP assembly of the Caenorhabditis remanei genome.</title>
        <authorList>
            <consortium name="The Caenorhabditis remanei Sequencing Consortium"/>
            <person name="Wilson R.K."/>
        </authorList>
    </citation>
    <scope>NUCLEOTIDE SEQUENCE [LARGE SCALE GENOMIC DNA]</scope>
    <source>
        <strain evidence="9">PB4641</strain>
    </source>
</reference>
<dbReference type="OrthoDB" id="10251154at2759"/>
<accession>E3MT22</accession>
<dbReference type="EMBL" id="DS268474">
    <property type="protein sequence ID" value="EFP08498.1"/>
    <property type="molecule type" value="Genomic_DNA"/>
</dbReference>
<proteinExistence type="predicted"/>
<feature type="region of interest" description="Disordered" evidence="7">
    <location>
        <begin position="40"/>
        <end position="87"/>
    </location>
</feature>
<dbReference type="InterPro" id="IPR001680">
    <property type="entry name" value="WD40_rpt"/>
</dbReference>
<dbReference type="OMA" id="GPYHIDY"/>
<dbReference type="Pfam" id="PF08149">
    <property type="entry name" value="BING4CT"/>
    <property type="match status" value="1"/>
</dbReference>
<evidence type="ECO:0000259" key="8">
    <source>
        <dbReference type="SMART" id="SM01033"/>
    </source>
</evidence>
<dbReference type="SMART" id="SM01033">
    <property type="entry name" value="BING4CT"/>
    <property type="match status" value="1"/>
</dbReference>
<protein>
    <recommendedName>
        <fullName evidence="8">BING4 C-terminal domain-containing protein</fullName>
    </recommendedName>
</protein>
<dbReference type="GO" id="GO:0032040">
    <property type="term" value="C:small-subunit processome"/>
    <property type="evidence" value="ECO:0007669"/>
    <property type="project" value="TreeGrafter"/>
</dbReference>
<evidence type="ECO:0000256" key="6">
    <source>
        <dbReference type="PROSITE-ProRule" id="PRU00221"/>
    </source>
</evidence>
<dbReference type="GeneID" id="9815805"/>
<feature type="domain" description="BING4 C-terminal" evidence="8">
    <location>
        <begin position="411"/>
        <end position="489"/>
    </location>
</feature>
<evidence type="ECO:0000256" key="7">
    <source>
        <dbReference type="SAM" id="MobiDB-lite"/>
    </source>
</evidence>
<dbReference type="InterPro" id="IPR040315">
    <property type="entry name" value="WDR46/Utp7"/>
</dbReference>
<dbReference type="PROSITE" id="PS50082">
    <property type="entry name" value="WD_REPEATS_2"/>
    <property type="match status" value="1"/>
</dbReference>
<keyword evidence="4" id="KW-0677">Repeat</keyword>
<dbReference type="PROSITE" id="PS00678">
    <property type="entry name" value="WD_REPEATS_1"/>
    <property type="match status" value="1"/>
</dbReference>
<dbReference type="InterPro" id="IPR015943">
    <property type="entry name" value="WD40/YVTN_repeat-like_dom_sf"/>
</dbReference>
<dbReference type="FunFam" id="2.130.10.10:FF:000378">
    <property type="entry name" value="U3 small nucleolar RNA-associated protein 7"/>
    <property type="match status" value="1"/>
</dbReference>
<evidence type="ECO:0000256" key="1">
    <source>
        <dbReference type="ARBA" id="ARBA00004604"/>
    </source>
</evidence>
<dbReference type="InterPro" id="IPR012952">
    <property type="entry name" value="BING4_C_dom"/>
</dbReference>
<dbReference type="HOGENOM" id="CLU_022996_2_1_1"/>
<evidence type="ECO:0000313" key="10">
    <source>
        <dbReference type="EMBL" id="KAF1757834.1"/>
    </source>
</evidence>
<keyword evidence="3 6" id="KW-0853">WD repeat</keyword>
<dbReference type="Gene3D" id="2.130.10.10">
    <property type="entry name" value="YVTN repeat-like/Quinoprotein amine dehydrogenase"/>
    <property type="match status" value="1"/>
</dbReference>
<dbReference type="RefSeq" id="XP_003100733.1">
    <property type="nucleotide sequence ID" value="XM_003100685.1"/>
</dbReference>
<dbReference type="eggNOG" id="KOG1272">
    <property type="taxonomic scope" value="Eukaryota"/>
</dbReference>
<evidence type="ECO:0000256" key="5">
    <source>
        <dbReference type="ARBA" id="ARBA00023242"/>
    </source>
</evidence>
<dbReference type="PROSITE" id="PS50294">
    <property type="entry name" value="WD_REPEATS_REGION"/>
    <property type="match status" value="1"/>
</dbReference>
<dbReference type="InterPro" id="IPR019775">
    <property type="entry name" value="WD40_repeat_CS"/>
</dbReference>
<dbReference type="GO" id="GO:0000462">
    <property type="term" value="P:maturation of SSU-rRNA from tricistronic rRNA transcript (SSU-rRNA, 5.8S rRNA, LSU-rRNA)"/>
    <property type="evidence" value="ECO:0007669"/>
    <property type="project" value="TreeGrafter"/>
</dbReference>
<comment type="subcellular location">
    <subcellularLocation>
        <location evidence="1">Nucleus</location>
        <location evidence="1">Nucleolus</location>
    </subcellularLocation>
</comment>
<evidence type="ECO:0000313" key="12">
    <source>
        <dbReference type="Proteomes" id="UP000483820"/>
    </source>
</evidence>
<evidence type="ECO:0000256" key="2">
    <source>
        <dbReference type="ARBA" id="ARBA00022552"/>
    </source>
</evidence>
<keyword evidence="11" id="KW-1185">Reference proteome</keyword>
<evidence type="ECO:0000313" key="9">
    <source>
        <dbReference type="EMBL" id="EFP08498.1"/>
    </source>
</evidence>
<keyword evidence="2" id="KW-0698">rRNA processing</keyword>
<dbReference type="SMART" id="SM00320">
    <property type="entry name" value="WD40"/>
    <property type="match status" value="3"/>
</dbReference>
<dbReference type="STRING" id="31234.E3MT22"/>
<dbReference type="CTD" id="9815805"/>
<dbReference type="FunCoup" id="E3MT22">
    <property type="interactions" value="2777"/>
</dbReference>
<feature type="compositionally biased region" description="Basic residues" evidence="7">
    <location>
        <begin position="70"/>
        <end position="80"/>
    </location>
</feature>
<organism evidence="11">
    <name type="scientific">Caenorhabditis remanei</name>
    <name type="common">Caenorhabditis vulgaris</name>
    <dbReference type="NCBI Taxonomy" id="31234"/>
    <lineage>
        <taxon>Eukaryota</taxon>
        <taxon>Metazoa</taxon>
        <taxon>Ecdysozoa</taxon>
        <taxon>Nematoda</taxon>
        <taxon>Chromadorea</taxon>
        <taxon>Rhabditida</taxon>
        <taxon>Rhabditina</taxon>
        <taxon>Rhabditomorpha</taxon>
        <taxon>Rhabditoidea</taxon>
        <taxon>Rhabditidae</taxon>
        <taxon>Peloderinae</taxon>
        <taxon>Caenorhabditis</taxon>
    </lineage>
</organism>
<gene>
    <name evidence="9" type="ORF">CRE_15515</name>
    <name evidence="10" type="ORF">GCK72_014291</name>
</gene>
<keyword evidence="5" id="KW-0539">Nucleus</keyword>
<dbReference type="AlphaFoldDB" id="E3MT22"/>
<dbReference type="PANTHER" id="PTHR14085:SF3">
    <property type="entry name" value="WD REPEAT-CONTAINING PROTEIN 46"/>
    <property type="match status" value="1"/>
</dbReference>
<evidence type="ECO:0000256" key="3">
    <source>
        <dbReference type="ARBA" id="ARBA00022574"/>
    </source>
</evidence>
<feature type="region of interest" description="Disordered" evidence="7">
    <location>
        <begin position="1"/>
        <end position="27"/>
    </location>
</feature>
<dbReference type="EMBL" id="WUAV01000004">
    <property type="protein sequence ID" value="KAF1757834.1"/>
    <property type="molecule type" value="Genomic_DNA"/>
</dbReference>
<dbReference type="Proteomes" id="UP000483820">
    <property type="component" value="Chromosome IV"/>
</dbReference>
<dbReference type="Proteomes" id="UP000008281">
    <property type="component" value="Unassembled WGS sequence"/>
</dbReference>
<name>E3MT22_CAERE</name>
<reference evidence="10 12" key="2">
    <citation type="submission" date="2019-12" db="EMBL/GenBank/DDBJ databases">
        <title>Chromosome-level assembly of the Caenorhabditis remanei genome.</title>
        <authorList>
            <person name="Teterina A.A."/>
            <person name="Willis J.H."/>
            <person name="Phillips P.C."/>
        </authorList>
    </citation>
    <scope>NUCLEOTIDE SEQUENCE [LARGE SCALE GENOMIC DNA]</scope>
    <source>
        <strain evidence="10 12">PX506</strain>
        <tissue evidence="10">Whole organism</tissue>
    </source>
</reference>
<dbReference type="SUPFAM" id="SSF50978">
    <property type="entry name" value="WD40 repeat-like"/>
    <property type="match status" value="1"/>
</dbReference>
<dbReference type="GO" id="GO:0030686">
    <property type="term" value="C:90S preribosome"/>
    <property type="evidence" value="ECO:0007669"/>
    <property type="project" value="TreeGrafter"/>
</dbReference>
<dbReference type="PANTHER" id="PTHR14085">
    <property type="entry name" value="WD-REPEAT PROTEIN BING4"/>
    <property type="match status" value="1"/>
</dbReference>
<sequence>MAPIKKTRPNDGVKKISLAATDVTPARGVEEKMTWKEYKKMKKQIGNGMTSKSKKLKRPTPKEDEESGKKKPVKLTKKQKERHDTGADVIDPSAMRSKLQQEKMKMTKEKFEKRIEATAKAEKYRVENVGFVAPDDEDDNSLTYSIRQKDIVKAVDLAAATKHFELKLPRFGPYHIDYTDNGRHLVIGGRKGHLAAIDWQTKRLHFEQNVMEKVSDVKFLHTENFIAVAQKNYTYVYDNIGTELHCLKTMYDTARLEFLPRHFLLVGASRNSFLNYVDVSVGKQIASFATKSGTLDVMCQNPANAIIHTGHTNGTVSLWSPNSKEPLVKVLTHLSAVQGVAVDDQGNYMATTGLDRKCRIWDVRMFRQLHAYSLPFGAANVAISQKLDVACAVGNHVQVFRGMHNGTCKEPYLVHNCGGVVTDLKFVPWEDVLGIGHAHGFTSMLVPGAGDPNVDTFRSNPYETKSQRKEREIKQLLDKIQPDLISLDPDDINKVNEGLLELEEEERKKILYIRPMSVQYTPRHKMRSKKSGWKMEARKNTVKNQIRLERNMEKGAVEKEVFGGNEVQEPKKKHILDRLK</sequence>
<evidence type="ECO:0000256" key="4">
    <source>
        <dbReference type="ARBA" id="ARBA00022737"/>
    </source>
</evidence>
<dbReference type="Pfam" id="PF00400">
    <property type="entry name" value="WD40"/>
    <property type="match status" value="1"/>
</dbReference>
<evidence type="ECO:0000313" key="11">
    <source>
        <dbReference type="Proteomes" id="UP000008281"/>
    </source>
</evidence>
<dbReference type="InterPro" id="IPR036322">
    <property type="entry name" value="WD40_repeat_dom_sf"/>
</dbReference>